<dbReference type="Pfam" id="PF03781">
    <property type="entry name" value="FGE-sulfatase"/>
    <property type="match status" value="1"/>
</dbReference>
<protein>
    <submittedName>
        <fullName evidence="3">SUMF1/EgtB/PvdO family nonheme iron enzyme</fullName>
    </submittedName>
</protein>
<reference evidence="3 4" key="1">
    <citation type="submission" date="2020-04" db="EMBL/GenBank/DDBJ databases">
        <title>Donghicola sp., a member of the Rhodobacteraceae family isolated from mangrove forest in Thailand.</title>
        <authorList>
            <person name="Charoenyingcharoen P."/>
            <person name="Yukphan P."/>
        </authorList>
    </citation>
    <scope>NUCLEOTIDE SEQUENCE [LARGE SCALE GENOMIC DNA]</scope>
    <source>
        <strain evidence="3 4">B5-SW-15</strain>
    </source>
</reference>
<gene>
    <name evidence="3" type="ORF">HJ536_04580</name>
</gene>
<feature type="domain" description="Caspase family p20" evidence="2">
    <location>
        <begin position="2"/>
        <end position="83"/>
    </location>
</feature>
<evidence type="ECO:0000313" key="4">
    <source>
        <dbReference type="Proteomes" id="UP000592216"/>
    </source>
</evidence>
<proteinExistence type="predicted"/>
<dbReference type="Pfam" id="PF00656">
    <property type="entry name" value="Peptidase_C14"/>
    <property type="match status" value="1"/>
</dbReference>
<sequence>MARRLALLIGSRTFEDTRLAPLSAPWDDVETLGDVLRKYGEFEVDKQADLGLEDIQAAIQKLFQSAKKDDTVLLYYTGHGLRDTNGHDLYLALRRTKLNFIRGTSLKSAFIRDEMDYSPSQRQIVIFDCCHSGAFIDSGMTPKHGVKTLSESDVLNSGGTGRFVLAASAANESAYERDGRSIYTEFMVEALRTGAAAPDKEGVTVDDLHDYLVRRVGEDAVPMRPQLWKSAQNKPLMIARNPDPRKPLPPDVVDALFDTDVLRVRGAVAQLLRLCSGSDRRLAQDAERVLRERLNKTEDLLWEVAQEITSGLDQSTGSVRDAQISDEAVPKKPTATPEPDLTFDVSRKRRGAKLWLKLAASIGAASGVAVVNSALWQETKNTSISLNGASSSSEVQAIAAPAAKATDSEGQVTSDAVKTNLLPEPLSTFRDCTDCPDMIVIPGGTFTIGSPDTEKDRDGDEGPLTEIKVGPFALAHTEVTFDQWRACVQDGGCRTNPNPKRENCRAGSCPVINVSWDDAQEYIAWLNTHVPDEYLYRLPSEAQWEYAARATTVAGVPGPLVFENGMRTVRISSTAYPWGNEWDHEQTNSNMSAGSTTKVGQYTENGFGLSDMHGNVWEWMEDCYFYTYSSHEGNDAPRLAEDHSECLSRVTRGGSWLDSPRKLRSAKRNEIWPFGSDVNIGFRPARTPLPL</sequence>
<dbReference type="InterPro" id="IPR051043">
    <property type="entry name" value="Sulfatase_Mod_Factor_Kinase"/>
</dbReference>
<dbReference type="SUPFAM" id="SSF56436">
    <property type="entry name" value="C-type lectin-like"/>
    <property type="match status" value="1"/>
</dbReference>
<dbReference type="GO" id="GO:0120147">
    <property type="term" value="F:formylglycine-generating oxidase activity"/>
    <property type="evidence" value="ECO:0007669"/>
    <property type="project" value="TreeGrafter"/>
</dbReference>
<dbReference type="InterPro" id="IPR001309">
    <property type="entry name" value="Pept_C14_p20"/>
</dbReference>
<dbReference type="Gene3D" id="3.40.50.1460">
    <property type="match status" value="1"/>
</dbReference>
<dbReference type="InterPro" id="IPR011600">
    <property type="entry name" value="Pept_C14_caspase"/>
</dbReference>
<evidence type="ECO:0000256" key="1">
    <source>
        <dbReference type="SAM" id="MobiDB-lite"/>
    </source>
</evidence>
<name>A0A850Q0L4_9RHOB</name>
<dbReference type="NCBIfam" id="NF047832">
    <property type="entry name" value="caspase_w_EACC1"/>
    <property type="match status" value="1"/>
</dbReference>
<dbReference type="PANTHER" id="PTHR23150">
    <property type="entry name" value="SULFATASE MODIFYING FACTOR 1, 2"/>
    <property type="match status" value="1"/>
</dbReference>
<dbReference type="Proteomes" id="UP000592216">
    <property type="component" value="Unassembled WGS sequence"/>
</dbReference>
<accession>A0A850Q0L4</accession>
<dbReference type="AlphaFoldDB" id="A0A850Q0L4"/>
<evidence type="ECO:0000259" key="2">
    <source>
        <dbReference type="PROSITE" id="PS50208"/>
    </source>
</evidence>
<dbReference type="RefSeq" id="WP_177156844.1">
    <property type="nucleotide sequence ID" value="NZ_JABCJE010000002.1"/>
</dbReference>
<dbReference type="PANTHER" id="PTHR23150:SF35">
    <property type="entry name" value="BLL6746 PROTEIN"/>
    <property type="match status" value="1"/>
</dbReference>
<evidence type="ECO:0000313" key="3">
    <source>
        <dbReference type="EMBL" id="NVO22626.1"/>
    </source>
</evidence>
<dbReference type="SUPFAM" id="SSF52129">
    <property type="entry name" value="Caspase-like"/>
    <property type="match status" value="1"/>
</dbReference>
<feature type="region of interest" description="Disordered" evidence="1">
    <location>
        <begin position="313"/>
        <end position="341"/>
    </location>
</feature>
<organism evidence="3 4">
    <name type="scientific">Donghicola mangrovi</name>
    <dbReference type="NCBI Taxonomy" id="2729614"/>
    <lineage>
        <taxon>Bacteria</taxon>
        <taxon>Pseudomonadati</taxon>
        <taxon>Pseudomonadota</taxon>
        <taxon>Alphaproteobacteria</taxon>
        <taxon>Rhodobacterales</taxon>
        <taxon>Roseobacteraceae</taxon>
        <taxon>Donghicola</taxon>
    </lineage>
</organism>
<dbReference type="PROSITE" id="PS50208">
    <property type="entry name" value="CASPASE_P20"/>
    <property type="match status" value="1"/>
</dbReference>
<dbReference type="Gene3D" id="3.90.1580.10">
    <property type="entry name" value="paralog of FGE (formylglycine-generating enzyme)"/>
    <property type="match status" value="1"/>
</dbReference>
<dbReference type="InterPro" id="IPR005532">
    <property type="entry name" value="SUMF_dom"/>
</dbReference>
<dbReference type="GO" id="GO:0006508">
    <property type="term" value="P:proteolysis"/>
    <property type="evidence" value="ECO:0007669"/>
    <property type="project" value="InterPro"/>
</dbReference>
<dbReference type="EMBL" id="JABCJE010000002">
    <property type="protein sequence ID" value="NVO22626.1"/>
    <property type="molecule type" value="Genomic_DNA"/>
</dbReference>
<dbReference type="InterPro" id="IPR042095">
    <property type="entry name" value="SUMF_sf"/>
</dbReference>
<comment type="caution">
    <text evidence="3">The sequence shown here is derived from an EMBL/GenBank/DDBJ whole genome shotgun (WGS) entry which is preliminary data.</text>
</comment>
<dbReference type="InterPro" id="IPR016187">
    <property type="entry name" value="CTDL_fold"/>
</dbReference>
<dbReference type="InterPro" id="IPR029030">
    <property type="entry name" value="Caspase-like_dom_sf"/>
</dbReference>
<dbReference type="GO" id="GO:0004197">
    <property type="term" value="F:cysteine-type endopeptidase activity"/>
    <property type="evidence" value="ECO:0007669"/>
    <property type="project" value="InterPro"/>
</dbReference>